<name>A0A1Y3EMZ2_9BILA</name>
<evidence type="ECO:0000313" key="4">
    <source>
        <dbReference type="Proteomes" id="UP000243006"/>
    </source>
</evidence>
<evidence type="ECO:0000259" key="2">
    <source>
        <dbReference type="Pfam" id="PF00596"/>
    </source>
</evidence>
<dbReference type="InterPro" id="IPR001303">
    <property type="entry name" value="Aldolase_II/adducin_N"/>
</dbReference>
<dbReference type="Pfam" id="PF00596">
    <property type="entry name" value="Aldolase_II"/>
    <property type="match status" value="1"/>
</dbReference>
<dbReference type="EMBL" id="LVZM01007241">
    <property type="protein sequence ID" value="OUC46295.1"/>
    <property type="molecule type" value="Genomic_DNA"/>
</dbReference>
<dbReference type="GO" id="GO:0014069">
    <property type="term" value="C:postsynaptic density"/>
    <property type="evidence" value="ECO:0007669"/>
    <property type="project" value="TreeGrafter"/>
</dbReference>
<dbReference type="InterPro" id="IPR051017">
    <property type="entry name" value="Aldolase-II_Adducin_sf"/>
</dbReference>
<dbReference type="GO" id="GO:0005856">
    <property type="term" value="C:cytoskeleton"/>
    <property type="evidence" value="ECO:0007669"/>
    <property type="project" value="TreeGrafter"/>
</dbReference>
<dbReference type="GO" id="GO:0051015">
    <property type="term" value="F:actin filament binding"/>
    <property type="evidence" value="ECO:0007669"/>
    <property type="project" value="TreeGrafter"/>
</dbReference>
<proteinExistence type="inferred from homology"/>
<evidence type="ECO:0000256" key="1">
    <source>
        <dbReference type="ARBA" id="ARBA00006274"/>
    </source>
</evidence>
<reference evidence="3 4" key="1">
    <citation type="submission" date="2015-04" db="EMBL/GenBank/DDBJ databases">
        <title>Draft genome of the roundworm Trichinella nativa.</title>
        <authorList>
            <person name="Mitreva M."/>
        </authorList>
    </citation>
    <scope>NUCLEOTIDE SEQUENCE [LARGE SCALE GENOMIC DNA]</scope>
    <source>
        <strain evidence="3 4">ISS45</strain>
    </source>
</reference>
<evidence type="ECO:0000313" key="3">
    <source>
        <dbReference type="EMBL" id="OUC46295.1"/>
    </source>
</evidence>
<accession>A0A1Y3EMZ2</accession>
<comment type="similarity">
    <text evidence="1">Belongs to the aldolase class II family. Adducin subfamily.</text>
</comment>
<gene>
    <name evidence="3" type="ORF">D917_07834</name>
</gene>
<dbReference type="PANTHER" id="PTHR10672:SF3">
    <property type="entry name" value="PROTEIN HU-LI TAI SHAO"/>
    <property type="match status" value="1"/>
</dbReference>
<comment type="caution">
    <text evidence="3">The sequence shown here is derived from an EMBL/GenBank/DDBJ whole genome shotgun (WGS) entry which is preliminary data.</text>
</comment>
<organism evidence="3 4">
    <name type="scientific">Trichinella nativa</name>
    <dbReference type="NCBI Taxonomy" id="6335"/>
    <lineage>
        <taxon>Eukaryota</taxon>
        <taxon>Metazoa</taxon>
        <taxon>Ecdysozoa</taxon>
        <taxon>Nematoda</taxon>
        <taxon>Enoplea</taxon>
        <taxon>Dorylaimia</taxon>
        <taxon>Trichinellida</taxon>
        <taxon>Trichinellidae</taxon>
        <taxon>Trichinella</taxon>
    </lineage>
</organism>
<dbReference type="InterPro" id="IPR036409">
    <property type="entry name" value="Aldolase_II/adducin_N_sf"/>
</dbReference>
<dbReference type="GO" id="GO:0051016">
    <property type="term" value="P:barbed-end actin filament capping"/>
    <property type="evidence" value="ECO:0007669"/>
    <property type="project" value="TreeGrafter"/>
</dbReference>
<dbReference type="GO" id="GO:0005886">
    <property type="term" value="C:plasma membrane"/>
    <property type="evidence" value="ECO:0007669"/>
    <property type="project" value="UniProtKB-SubCell"/>
</dbReference>
<protein>
    <recommendedName>
        <fullName evidence="2">Class II aldolase/adducin N-terminal domain-containing protein</fullName>
    </recommendedName>
</protein>
<dbReference type="AlphaFoldDB" id="A0A1Y3EMZ2"/>
<dbReference type="SUPFAM" id="SSF53639">
    <property type="entry name" value="AraD/HMP-PK domain-like"/>
    <property type="match status" value="1"/>
</dbReference>
<feature type="non-terminal residue" evidence="3">
    <location>
        <position position="80"/>
    </location>
</feature>
<dbReference type="Gene3D" id="3.40.225.10">
    <property type="entry name" value="Class II aldolase/adducin N-terminal domain"/>
    <property type="match status" value="1"/>
</dbReference>
<sequence length="80" mass="8649">VAAMKCGLLPISQEAMIIGNVSYHDYNGIVVEDSERSTISCDLGANKVMFLRNHGFVACGTTVAEAFHLVYNLVLACDIQ</sequence>
<dbReference type="Proteomes" id="UP000243006">
    <property type="component" value="Unassembled WGS sequence"/>
</dbReference>
<dbReference type="PANTHER" id="PTHR10672">
    <property type="entry name" value="ADDUCIN"/>
    <property type="match status" value="1"/>
</dbReference>
<feature type="domain" description="Class II aldolase/adducin N-terminal" evidence="2">
    <location>
        <begin position="2"/>
        <end position="80"/>
    </location>
</feature>
<feature type="non-terminal residue" evidence="3">
    <location>
        <position position="1"/>
    </location>
</feature>